<dbReference type="InterPro" id="IPR008263">
    <property type="entry name" value="GH16_AS"/>
</dbReference>
<evidence type="ECO:0000313" key="12">
    <source>
        <dbReference type="Proteomes" id="UP000078503"/>
    </source>
</evidence>
<dbReference type="GO" id="GO:0004553">
    <property type="term" value="F:hydrolase activity, hydrolyzing O-glycosyl compounds"/>
    <property type="evidence" value="ECO:0007669"/>
    <property type="project" value="InterPro"/>
</dbReference>
<dbReference type="EMBL" id="LVHF01000028">
    <property type="protein sequence ID" value="OAN13787.1"/>
    <property type="molecule type" value="Genomic_DNA"/>
</dbReference>
<protein>
    <recommendedName>
        <fullName evidence="2">Beta-glucanase</fullName>
    </recommendedName>
    <alternativeName>
        <fullName evidence="7">1,3-1,4-beta-D-glucan 4-glucanohydrolase</fullName>
    </alternativeName>
    <alternativeName>
        <fullName evidence="6">Endo-beta-1,3-1,4 glucanase</fullName>
    </alternativeName>
    <alternativeName>
        <fullName evidence="5">Lichenase</fullName>
    </alternativeName>
</protein>
<keyword evidence="3" id="KW-0378">Hydrolase</keyword>
<organism evidence="11 12">
    <name type="scientific">Photobacterium jeanii</name>
    <dbReference type="NCBI Taxonomy" id="858640"/>
    <lineage>
        <taxon>Bacteria</taxon>
        <taxon>Pseudomonadati</taxon>
        <taxon>Pseudomonadota</taxon>
        <taxon>Gammaproteobacteria</taxon>
        <taxon>Vibrionales</taxon>
        <taxon>Vibrionaceae</taxon>
        <taxon>Photobacterium</taxon>
    </lineage>
</organism>
<gene>
    <name evidence="11" type="ORF">A3K86_14595</name>
</gene>
<dbReference type="Pfam" id="PF00722">
    <property type="entry name" value="Glyco_hydro_16"/>
    <property type="match status" value="1"/>
</dbReference>
<evidence type="ECO:0000256" key="1">
    <source>
        <dbReference type="ARBA" id="ARBA00006865"/>
    </source>
</evidence>
<keyword evidence="4" id="KW-0326">Glycosidase</keyword>
<dbReference type="PROSITE" id="PS51762">
    <property type="entry name" value="GH16_2"/>
    <property type="match status" value="1"/>
</dbReference>
<dbReference type="InterPro" id="IPR013320">
    <property type="entry name" value="ConA-like_dom_sf"/>
</dbReference>
<sequence>MLTIKKFTPLAILACALLSPSLFAAKKATTSNTNNFADPMTSLDDSLWWKSDGWSNGFPFVNRWEGEAITFSENEGMAISLSKNPLPDQSSEFQSGELRSHKFYRYGCFEAEMKPVKESGVVSAFFLFAGPYDKDENSNGMHNEIDIEFLGNNTNMMQINFWTNDDRYTSSNEKLIFLDFDASEDFHRYGIKWTPKAIKWYVDGQLVYVQRNNPNNPTPSADDSTLRIMANVWLTDSHISNWAGEYDDRGQTSTAYFRNISYTQGKHCTIE</sequence>
<feature type="domain" description="GH16" evidence="10">
    <location>
        <begin position="31"/>
        <end position="265"/>
    </location>
</feature>
<evidence type="ECO:0000256" key="2">
    <source>
        <dbReference type="ARBA" id="ARBA00014569"/>
    </source>
</evidence>
<evidence type="ECO:0000256" key="3">
    <source>
        <dbReference type="ARBA" id="ARBA00022801"/>
    </source>
</evidence>
<keyword evidence="9" id="KW-0732">Signal</keyword>
<evidence type="ECO:0000313" key="11">
    <source>
        <dbReference type="EMBL" id="OAN13787.1"/>
    </source>
</evidence>
<dbReference type="PANTHER" id="PTHR31062">
    <property type="entry name" value="XYLOGLUCAN ENDOTRANSGLUCOSYLASE/HYDROLASE PROTEIN 8-RELATED"/>
    <property type="match status" value="1"/>
</dbReference>
<dbReference type="GO" id="GO:0005975">
    <property type="term" value="P:carbohydrate metabolic process"/>
    <property type="evidence" value="ECO:0007669"/>
    <property type="project" value="InterPro"/>
</dbReference>
<evidence type="ECO:0000256" key="9">
    <source>
        <dbReference type="SAM" id="SignalP"/>
    </source>
</evidence>
<dbReference type="AlphaFoldDB" id="A0A178K9J4"/>
<keyword evidence="12" id="KW-1185">Reference proteome</keyword>
<feature type="chain" id="PRO_5008090205" description="Beta-glucanase" evidence="9">
    <location>
        <begin position="25"/>
        <end position="271"/>
    </location>
</feature>
<dbReference type="InterPro" id="IPR044791">
    <property type="entry name" value="Beta-glucanase/XTH"/>
</dbReference>
<evidence type="ECO:0000256" key="4">
    <source>
        <dbReference type="ARBA" id="ARBA00023295"/>
    </source>
</evidence>
<name>A0A178K9J4_9GAMM</name>
<dbReference type="PROSITE" id="PS01034">
    <property type="entry name" value="GH16_1"/>
    <property type="match status" value="1"/>
</dbReference>
<evidence type="ECO:0000256" key="7">
    <source>
        <dbReference type="ARBA" id="ARBA00031665"/>
    </source>
</evidence>
<comment type="similarity">
    <text evidence="1">Belongs to the glycosyl hydrolase 16 family.</text>
</comment>
<proteinExistence type="inferred from homology"/>
<evidence type="ECO:0000256" key="6">
    <source>
        <dbReference type="ARBA" id="ARBA00029771"/>
    </source>
</evidence>
<evidence type="ECO:0000256" key="8">
    <source>
        <dbReference type="PIRSR" id="PIRSR608264-1"/>
    </source>
</evidence>
<feature type="active site" description="Proton donor" evidence="8">
    <location>
        <position position="148"/>
    </location>
</feature>
<accession>A0A178K9J4</accession>
<dbReference type="OrthoDB" id="9809583at2"/>
<evidence type="ECO:0000256" key="5">
    <source>
        <dbReference type="ARBA" id="ARBA00029722"/>
    </source>
</evidence>
<dbReference type="SUPFAM" id="SSF49899">
    <property type="entry name" value="Concanavalin A-like lectins/glucanases"/>
    <property type="match status" value="1"/>
</dbReference>
<dbReference type="Gene3D" id="2.60.120.200">
    <property type="match status" value="1"/>
</dbReference>
<reference evidence="11 12" key="1">
    <citation type="submission" date="2016-03" db="EMBL/GenBank/DDBJ databases">
        <title>Photobacterium proteolyticum sp. nov. a protease producing bacterium isolated from ocean sediments of Laizhou Bay.</title>
        <authorList>
            <person name="Li Y."/>
        </authorList>
    </citation>
    <scope>NUCLEOTIDE SEQUENCE [LARGE SCALE GENOMIC DNA]</scope>
    <source>
        <strain evidence="11 12">R-40508</strain>
    </source>
</reference>
<dbReference type="RefSeq" id="WP_068332452.1">
    <property type="nucleotide sequence ID" value="NZ_LVHF01000028.1"/>
</dbReference>
<evidence type="ECO:0000259" key="10">
    <source>
        <dbReference type="PROSITE" id="PS51762"/>
    </source>
</evidence>
<feature type="signal peptide" evidence="9">
    <location>
        <begin position="1"/>
        <end position="24"/>
    </location>
</feature>
<feature type="active site" description="Nucleophile" evidence="8">
    <location>
        <position position="144"/>
    </location>
</feature>
<dbReference type="InterPro" id="IPR000757">
    <property type="entry name" value="Beta-glucanase-like"/>
</dbReference>
<dbReference type="STRING" id="858640.A3K86_14595"/>
<dbReference type="Proteomes" id="UP000078503">
    <property type="component" value="Unassembled WGS sequence"/>
</dbReference>
<comment type="caution">
    <text evidence="11">The sequence shown here is derived from an EMBL/GenBank/DDBJ whole genome shotgun (WGS) entry which is preliminary data.</text>
</comment>
<dbReference type="PRINTS" id="PR00737">
    <property type="entry name" value="GLHYDRLASE16"/>
</dbReference>
<dbReference type="InterPro" id="IPR008264">
    <property type="entry name" value="Beta_glucanase"/>
</dbReference>